<dbReference type="InterPro" id="IPR010130">
    <property type="entry name" value="T1SS_OMP_TolC"/>
</dbReference>
<evidence type="ECO:0000313" key="10">
    <source>
        <dbReference type="Proteomes" id="UP000034156"/>
    </source>
</evidence>
<dbReference type="EMBL" id="CP011451">
    <property type="protein sequence ID" value="AKH39397.1"/>
    <property type="molecule type" value="Genomic_DNA"/>
</dbReference>
<keyword evidence="3" id="KW-0813">Transport</keyword>
<evidence type="ECO:0000256" key="5">
    <source>
        <dbReference type="ARBA" id="ARBA00022692"/>
    </source>
</evidence>
<name>A0A0F7KKS1_9PROT</name>
<dbReference type="Pfam" id="PF02321">
    <property type="entry name" value="OEP"/>
    <property type="match status" value="2"/>
</dbReference>
<dbReference type="PANTHER" id="PTHR30026:SF20">
    <property type="entry name" value="OUTER MEMBRANE PROTEIN TOLC"/>
    <property type="match status" value="1"/>
</dbReference>
<protein>
    <submittedName>
        <fullName evidence="9">Channel protein TolC</fullName>
    </submittedName>
</protein>
<evidence type="ECO:0000256" key="2">
    <source>
        <dbReference type="ARBA" id="ARBA00007613"/>
    </source>
</evidence>
<dbReference type="Gene3D" id="1.20.1600.10">
    <property type="entry name" value="Outer membrane efflux proteins (OEP)"/>
    <property type="match status" value="1"/>
</dbReference>
<accession>A0A0F7KKS1</accession>
<evidence type="ECO:0000256" key="4">
    <source>
        <dbReference type="ARBA" id="ARBA00022452"/>
    </source>
</evidence>
<dbReference type="InterPro" id="IPR003423">
    <property type="entry name" value="OMP_efflux"/>
</dbReference>
<evidence type="ECO:0000256" key="6">
    <source>
        <dbReference type="ARBA" id="ARBA00023136"/>
    </source>
</evidence>
<organism evidence="9 10">
    <name type="scientific">Nitrosomonas communis</name>
    <dbReference type="NCBI Taxonomy" id="44574"/>
    <lineage>
        <taxon>Bacteria</taxon>
        <taxon>Pseudomonadati</taxon>
        <taxon>Pseudomonadota</taxon>
        <taxon>Betaproteobacteria</taxon>
        <taxon>Nitrosomonadales</taxon>
        <taxon>Nitrosomonadaceae</taxon>
        <taxon>Nitrosomonas</taxon>
    </lineage>
</organism>
<dbReference type="AlphaFoldDB" id="A0A0F7KKS1"/>
<keyword evidence="8" id="KW-0175">Coiled coil</keyword>
<sequence>MVALTLAWQAGSVQAMGLLEAYEAALMNDPTFRSAIHENEAGQQSIALGRSGLLPTLSISHLQSWSRGSQSTGNAPTSSLNFDSQVTTLTLRQPLFNMEAVAGYDQGYARANSSEAKLISQSHQLIVRLVEAYANTLLAQDRLNLAKAEHNALEELKHVNENMLRRGEGTQTDLIETKSRHALSQARMIEAQDELEVARLALEAIIGKQAAQLDSLAGDFKVQPIYPADFESWREIAMERNAELVSQRHLVTSNQLEVKKSRAGHAPRVDLVASLNRQNSASFLFPNRDAEFGTVGVEVNLPLYAGGRVVATTNQAQANKARAEADLDALSDRVLVELRRQYQLLQSSIRRIESLDLAVDSALLLVQATEKSIKGGIRINLDLLNAQSQLFSAQIDLAEARYNYLLAYLRLRLAAGTLVLEDIEKIATYFVAKN</sequence>
<reference evidence="10" key="1">
    <citation type="submission" date="2015-05" db="EMBL/GenBank/DDBJ databases">
        <title>Draft genome of Nitrosomonas communis strain Nm2.</title>
        <authorList>
            <person name="Kozlowski J.A."/>
            <person name="Kits K.D."/>
            <person name="Stein L.Y."/>
        </authorList>
    </citation>
    <scope>NUCLEOTIDE SEQUENCE [LARGE SCALE GENOMIC DNA]</scope>
    <source>
        <strain evidence="10">Nm2</strain>
    </source>
</reference>
<dbReference type="NCBIfam" id="TIGR01844">
    <property type="entry name" value="type_I_sec_TolC"/>
    <property type="match status" value="1"/>
</dbReference>
<keyword evidence="4" id="KW-1134">Transmembrane beta strand</keyword>
<comment type="subcellular location">
    <subcellularLocation>
        <location evidence="1">Cell outer membrane</location>
    </subcellularLocation>
</comment>
<keyword evidence="6" id="KW-0472">Membrane</keyword>
<dbReference type="SUPFAM" id="SSF56954">
    <property type="entry name" value="Outer membrane efflux proteins (OEP)"/>
    <property type="match status" value="1"/>
</dbReference>
<evidence type="ECO:0000256" key="7">
    <source>
        <dbReference type="ARBA" id="ARBA00023237"/>
    </source>
</evidence>
<comment type="similarity">
    <text evidence="2">Belongs to the outer membrane factor (OMF) (TC 1.B.17) family.</text>
</comment>
<evidence type="ECO:0000256" key="8">
    <source>
        <dbReference type="SAM" id="Coils"/>
    </source>
</evidence>
<reference evidence="9 10" key="2">
    <citation type="journal article" date="2016" name="Genome Announc.">
        <title>Genome Sequence of Nitrosomonas communis Strain Nm2, a Mesophilic Ammonia-Oxidizing Bacterium Isolated from Mediterranean Soil.</title>
        <authorList>
            <person name="Kozlowski J.A."/>
            <person name="Kits K.D."/>
            <person name="Stein L.Y."/>
        </authorList>
    </citation>
    <scope>NUCLEOTIDE SEQUENCE [LARGE SCALE GENOMIC DNA]</scope>
    <source>
        <strain evidence="9 10">Nm2</strain>
    </source>
</reference>
<dbReference type="GO" id="GO:0015562">
    <property type="term" value="F:efflux transmembrane transporter activity"/>
    <property type="evidence" value="ECO:0007669"/>
    <property type="project" value="InterPro"/>
</dbReference>
<dbReference type="GO" id="GO:0009279">
    <property type="term" value="C:cell outer membrane"/>
    <property type="evidence" value="ECO:0007669"/>
    <property type="project" value="UniProtKB-SubCell"/>
</dbReference>
<dbReference type="Proteomes" id="UP000034156">
    <property type="component" value="Chromosome"/>
</dbReference>
<evidence type="ECO:0000256" key="1">
    <source>
        <dbReference type="ARBA" id="ARBA00004442"/>
    </source>
</evidence>
<keyword evidence="10" id="KW-1185">Reference proteome</keyword>
<evidence type="ECO:0000256" key="3">
    <source>
        <dbReference type="ARBA" id="ARBA00022448"/>
    </source>
</evidence>
<dbReference type="GO" id="GO:1990281">
    <property type="term" value="C:efflux pump complex"/>
    <property type="evidence" value="ECO:0007669"/>
    <property type="project" value="TreeGrafter"/>
</dbReference>
<proteinExistence type="inferred from homology"/>
<dbReference type="InterPro" id="IPR051906">
    <property type="entry name" value="TolC-like"/>
</dbReference>
<dbReference type="GO" id="GO:0015288">
    <property type="term" value="F:porin activity"/>
    <property type="evidence" value="ECO:0007669"/>
    <property type="project" value="TreeGrafter"/>
</dbReference>
<gene>
    <name evidence="9" type="ORF">AAW31_01710</name>
</gene>
<dbReference type="PATRIC" id="fig|44574.3.peg.395"/>
<keyword evidence="7" id="KW-0998">Cell outer membrane</keyword>
<feature type="coiled-coil region" evidence="8">
    <location>
        <begin position="313"/>
        <end position="355"/>
    </location>
</feature>
<dbReference type="KEGG" id="nco:AAW31_01710"/>
<keyword evidence="5" id="KW-0812">Transmembrane</keyword>
<evidence type="ECO:0000313" key="9">
    <source>
        <dbReference type="EMBL" id="AKH39397.1"/>
    </source>
</evidence>
<dbReference type="PANTHER" id="PTHR30026">
    <property type="entry name" value="OUTER MEMBRANE PROTEIN TOLC"/>
    <property type="match status" value="1"/>
</dbReference>